<feature type="signal peptide" evidence="4">
    <location>
        <begin position="1"/>
        <end position="34"/>
    </location>
</feature>
<dbReference type="FunFam" id="3.30.70.270:FF:000001">
    <property type="entry name" value="Diguanylate cyclase domain protein"/>
    <property type="match status" value="1"/>
</dbReference>
<dbReference type="CDD" id="cd13708">
    <property type="entry name" value="PBP2_BvgS_like_1"/>
    <property type="match status" value="1"/>
</dbReference>
<name>A0A6N1AJ79_9PROT</name>
<dbReference type="GO" id="GO:0052621">
    <property type="term" value="F:diguanylate cyclase activity"/>
    <property type="evidence" value="ECO:0007669"/>
    <property type="project" value="UniProtKB-EC"/>
</dbReference>
<evidence type="ECO:0000256" key="1">
    <source>
        <dbReference type="ARBA" id="ARBA00012528"/>
    </source>
</evidence>
<evidence type="ECO:0000259" key="5">
    <source>
        <dbReference type="PROSITE" id="PS50887"/>
    </source>
</evidence>
<dbReference type="Pfam" id="PF00497">
    <property type="entry name" value="SBP_bac_3"/>
    <property type="match status" value="1"/>
</dbReference>
<accession>A0A6N1AJ79</accession>
<dbReference type="PANTHER" id="PTHR45138">
    <property type="entry name" value="REGULATORY COMPONENTS OF SENSORY TRANSDUCTION SYSTEM"/>
    <property type="match status" value="1"/>
</dbReference>
<keyword evidence="7" id="KW-1185">Reference proteome</keyword>
<geneLocation type="plasmid" evidence="6 7">
    <name>unnamed2</name>
</geneLocation>
<dbReference type="OrthoDB" id="9812260at2"/>
<dbReference type="NCBIfam" id="TIGR00254">
    <property type="entry name" value="GGDEF"/>
    <property type="match status" value="1"/>
</dbReference>
<dbReference type="SMART" id="SM00267">
    <property type="entry name" value="GGDEF"/>
    <property type="match status" value="1"/>
</dbReference>
<evidence type="ECO:0000313" key="7">
    <source>
        <dbReference type="Proteomes" id="UP000509702"/>
    </source>
</evidence>
<protein>
    <recommendedName>
        <fullName evidence="1">diguanylate cyclase</fullName>
        <ecNumber evidence="1">2.7.7.65</ecNumber>
    </recommendedName>
</protein>
<dbReference type="SUPFAM" id="SSF53850">
    <property type="entry name" value="Periplasmic binding protein-like II"/>
    <property type="match status" value="1"/>
</dbReference>
<dbReference type="Proteomes" id="UP000509702">
    <property type="component" value="Plasmid unnamed2"/>
</dbReference>
<dbReference type="InterPro" id="IPR050469">
    <property type="entry name" value="Diguanylate_Cyclase"/>
</dbReference>
<evidence type="ECO:0000256" key="3">
    <source>
        <dbReference type="SAM" id="Phobius"/>
    </source>
</evidence>
<evidence type="ECO:0000313" key="6">
    <source>
        <dbReference type="EMBL" id="QKS49294.1"/>
    </source>
</evidence>
<dbReference type="Gene3D" id="3.40.190.10">
    <property type="entry name" value="Periplasmic binding protein-like II"/>
    <property type="match status" value="2"/>
</dbReference>
<dbReference type="KEGG" id="aoz:HUE56_01895"/>
<evidence type="ECO:0000256" key="4">
    <source>
        <dbReference type="SAM" id="SignalP"/>
    </source>
</evidence>
<feature type="domain" description="GGDEF" evidence="5">
    <location>
        <begin position="330"/>
        <end position="459"/>
    </location>
</feature>
<proteinExistence type="predicted"/>
<dbReference type="SUPFAM" id="SSF55073">
    <property type="entry name" value="Nucleotide cyclase"/>
    <property type="match status" value="1"/>
</dbReference>
<dbReference type="InterPro" id="IPR001638">
    <property type="entry name" value="Solute-binding_3/MltF_N"/>
</dbReference>
<organism evidence="6 7">
    <name type="scientific">Azospirillum oryzae</name>
    <dbReference type="NCBI Taxonomy" id="286727"/>
    <lineage>
        <taxon>Bacteria</taxon>
        <taxon>Pseudomonadati</taxon>
        <taxon>Pseudomonadota</taxon>
        <taxon>Alphaproteobacteria</taxon>
        <taxon>Rhodospirillales</taxon>
        <taxon>Azospirillaceae</taxon>
        <taxon>Azospirillum</taxon>
    </lineage>
</organism>
<comment type="catalytic activity">
    <reaction evidence="2">
        <text>2 GTP = 3',3'-c-di-GMP + 2 diphosphate</text>
        <dbReference type="Rhea" id="RHEA:24898"/>
        <dbReference type="ChEBI" id="CHEBI:33019"/>
        <dbReference type="ChEBI" id="CHEBI:37565"/>
        <dbReference type="ChEBI" id="CHEBI:58805"/>
        <dbReference type="EC" id="2.7.7.65"/>
    </reaction>
</comment>
<keyword evidence="6" id="KW-0614">Plasmid</keyword>
<dbReference type="Pfam" id="PF00990">
    <property type="entry name" value="GGDEF"/>
    <property type="match status" value="1"/>
</dbReference>
<dbReference type="AlphaFoldDB" id="A0A6N1AJ79"/>
<dbReference type="PROSITE" id="PS50887">
    <property type="entry name" value="GGDEF"/>
    <property type="match status" value="1"/>
</dbReference>
<gene>
    <name evidence="6" type="ORF">HUE56_01895</name>
</gene>
<dbReference type="RefSeq" id="WP_149199249.1">
    <property type="nucleotide sequence ID" value="NZ_BSOV01000005.1"/>
</dbReference>
<dbReference type="PANTHER" id="PTHR45138:SF9">
    <property type="entry name" value="DIGUANYLATE CYCLASE DGCM-RELATED"/>
    <property type="match status" value="1"/>
</dbReference>
<feature type="chain" id="PRO_5028927882" description="diguanylate cyclase" evidence="4">
    <location>
        <begin position="35"/>
        <end position="479"/>
    </location>
</feature>
<reference evidence="6 7" key="1">
    <citation type="submission" date="2020-06" db="EMBL/GenBank/DDBJ databases">
        <title>Complete genome of Azosprillum oryzae KACC14407.</title>
        <authorList>
            <person name="Kim M."/>
            <person name="Park Y.-J."/>
            <person name="Shin J.-H."/>
        </authorList>
    </citation>
    <scope>NUCLEOTIDE SEQUENCE [LARGE SCALE GENOMIC DNA]</scope>
    <source>
        <strain evidence="6 7">KACC 14407</strain>
        <plasmid evidence="6 7">unnamed2</plasmid>
    </source>
</reference>
<keyword evidence="3" id="KW-1133">Transmembrane helix</keyword>
<dbReference type="EMBL" id="CP054616">
    <property type="protein sequence ID" value="QKS49294.1"/>
    <property type="molecule type" value="Genomic_DNA"/>
</dbReference>
<keyword evidence="4" id="KW-0732">Signal</keyword>
<evidence type="ECO:0000256" key="2">
    <source>
        <dbReference type="ARBA" id="ARBA00034247"/>
    </source>
</evidence>
<dbReference type="EC" id="2.7.7.65" evidence="1"/>
<dbReference type="InterPro" id="IPR029787">
    <property type="entry name" value="Nucleotide_cyclase"/>
</dbReference>
<dbReference type="CDD" id="cd01949">
    <property type="entry name" value="GGDEF"/>
    <property type="match status" value="1"/>
</dbReference>
<keyword evidence="3" id="KW-0472">Membrane</keyword>
<dbReference type="InterPro" id="IPR043128">
    <property type="entry name" value="Rev_trsase/Diguanyl_cyclase"/>
</dbReference>
<dbReference type="SMART" id="SM00062">
    <property type="entry name" value="PBPb"/>
    <property type="match status" value="1"/>
</dbReference>
<keyword evidence="3" id="KW-0812">Transmembrane</keyword>
<sequence>MAETMAGRPLGRLRHILAALAVPAQLLAGAAAHAGEAVPYCTDPDWPPYESITADGKHQGIAADLLALVSERAGVDLRVLPTHDWEDSIAAARDGRCRFLSFLNRTPTREEWLAFTEPLFVDPNVLVTRENHDYVADLAGVSGETMVLPKGTSIEERVRRDFPNLRIVLVDSEADAFAMVSRGKADMTLRSLTVAVYTIKTAGWFNLKVAGHLPGYENLLRIGVRRDEPDLLAALDRGVRTISAAERTAIANRHVAIQVQSPLDRWTLAKLLVIPAVVVLTSLFWIVKLMRVNERLRVQSRTDVLTGLANRSRLNDVCSSEMERAVRYGRPMSIILIDLDHFKQVNDRHGHVFGDQVLIEFAGLAREALRSTDTVGRWGGEEFLILCPETSLEAAFALAERLRRTMRAYGFPNGHRQTGSFGVAGFRDGDSIDRLLIRADNALYRAKGEGRDRVVLEDGDGGDAIPAGATVNRTVCPAD</sequence>
<dbReference type="Gene3D" id="3.30.70.270">
    <property type="match status" value="1"/>
</dbReference>
<feature type="transmembrane region" description="Helical" evidence="3">
    <location>
        <begin position="266"/>
        <end position="287"/>
    </location>
</feature>
<dbReference type="InterPro" id="IPR000160">
    <property type="entry name" value="GGDEF_dom"/>
</dbReference>